<dbReference type="Proteomes" id="UP000001194">
    <property type="component" value="Unassembled WGS sequence"/>
</dbReference>
<proteinExistence type="predicted"/>
<evidence type="ECO:0000313" key="2">
    <source>
        <dbReference type="Proteomes" id="UP000001194"/>
    </source>
</evidence>
<dbReference type="EMBL" id="DS547093">
    <property type="protein sequence ID" value="EDR13205.1"/>
    <property type="molecule type" value="Genomic_DNA"/>
</dbReference>
<dbReference type="HOGENOM" id="CLU_2413612_0_0_1"/>
<keyword evidence="2" id="KW-1185">Reference proteome</keyword>
<gene>
    <name evidence="1" type="ORF">LACBIDRAFT_308791</name>
</gene>
<dbReference type="KEGG" id="lbc:LACBIDRAFT_308791"/>
<evidence type="ECO:0000313" key="1">
    <source>
        <dbReference type="EMBL" id="EDR13205.1"/>
    </source>
</evidence>
<reference evidence="1 2" key="1">
    <citation type="journal article" date="2008" name="Nature">
        <title>The genome of Laccaria bicolor provides insights into mycorrhizal symbiosis.</title>
        <authorList>
            <person name="Martin F."/>
            <person name="Aerts A."/>
            <person name="Ahren D."/>
            <person name="Brun A."/>
            <person name="Danchin E.G.J."/>
            <person name="Duchaussoy F."/>
            <person name="Gibon J."/>
            <person name="Kohler A."/>
            <person name="Lindquist E."/>
            <person name="Pereda V."/>
            <person name="Salamov A."/>
            <person name="Shapiro H.J."/>
            <person name="Wuyts J."/>
            <person name="Blaudez D."/>
            <person name="Buee M."/>
            <person name="Brokstein P."/>
            <person name="Canbaeck B."/>
            <person name="Cohen D."/>
            <person name="Courty P.E."/>
            <person name="Coutinho P.M."/>
            <person name="Delaruelle C."/>
            <person name="Detter J.C."/>
            <person name="Deveau A."/>
            <person name="DiFazio S."/>
            <person name="Duplessis S."/>
            <person name="Fraissinet-Tachet L."/>
            <person name="Lucic E."/>
            <person name="Frey-Klett P."/>
            <person name="Fourrey C."/>
            <person name="Feussner I."/>
            <person name="Gay G."/>
            <person name="Grimwood J."/>
            <person name="Hoegger P.J."/>
            <person name="Jain P."/>
            <person name="Kilaru S."/>
            <person name="Labbe J."/>
            <person name="Lin Y.C."/>
            <person name="Legue V."/>
            <person name="Le Tacon F."/>
            <person name="Marmeisse R."/>
            <person name="Melayah D."/>
            <person name="Montanini B."/>
            <person name="Muratet M."/>
            <person name="Nehls U."/>
            <person name="Niculita-Hirzel H."/>
            <person name="Oudot-Le Secq M.P."/>
            <person name="Peter M."/>
            <person name="Quesneville H."/>
            <person name="Rajashekar B."/>
            <person name="Reich M."/>
            <person name="Rouhier N."/>
            <person name="Schmutz J."/>
            <person name="Yin T."/>
            <person name="Chalot M."/>
            <person name="Henrissat B."/>
            <person name="Kuees U."/>
            <person name="Lucas S."/>
            <person name="Van de Peer Y."/>
            <person name="Podila G.K."/>
            <person name="Polle A."/>
            <person name="Pukkila P.J."/>
            <person name="Richardson P.M."/>
            <person name="Rouze P."/>
            <person name="Sanders I.R."/>
            <person name="Stajich J.E."/>
            <person name="Tunlid A."/>
            <person name="Tuskan G."/>
            <person name="Grigoriev I.V."/>
        </authorList>
    </citation>
    <scope>NUCLEOTIDE SEQUENCE [LARGE SCALE GENOMIC DNA]</scope>
    <source>
        <strain evidence="2">S238N-H82 / ATCC MYA-4686</strain>
    </source>
</reference>
<accession>B0CX76</accession>
<dbReference type="RefSeq" id="XP_001875703.1">
    <property type="nucleotide sequence ID" value="XM_001875668.1"/>
</dbReference>
<organism evidence="2">
    <name type="scientific">Laccaria bicolor (strain S238N-H82 / ATCC MYA-4686)</name>
    <name type="common">Bicoloured deceiver</name>
    <name type="synonym">Laccaria laccata var. bicolor</name>
    <dbReference type="NCBI Taxonomy" id="486041"/>
    <lineage>
        <taxon>Eukaryota</taxon>
        <taxon>Fungi</taxon>
        <taxon>Dikarya</taxon>
        <taxon>Basidiomycota</taxon>
        <taxon>Agaricomycotina</taxon>
        <taxon>Agaricomycetes</taxon>
        <taxon>Agaricomycetidae</taxon>
        <taxon>Agaricales</taxon>
        <taxon>Agaricineae</taxon>
        <taxon>Hydnangiaceae</taxon>
        <taxon>Laccaria</taxon>
    </lineage>
</organism>
<sequence length="92" mass="10516">MRLLPPPPLPPSEISPLSLLYFYIPRRFCTGRSTSPSTLCGELYSVFLSISCLISFWPPHLFFPPLYIDIYPFITAVPYTSFRCCLSFPCTD</sequence>
<dbReference type="InParanoid" id="B0CX76"/>
<dbReference type="GeneID" id="6071789"/>
<dbReference type="AlphaFoldDB" id="B0CX76"/>
<name>B0CX76_LACBS</name>
<protein>
    <submittedName>
        <fullName evidence="1">Predicted protein</fullName>
    </submittedName>
</protein>